<sequence>MHELVRRSGLSIQARRASSPSHGGLFSSAVLDWPAEGDGPLVSYCSFGGLPFFDWVTSVFEHSGLSQLLPFLLAMLAMRVALIHERWLPRLGWVIIGLSFMWMSISQMPYLYFLHWALMRSWQKLQLFRRFGTSSRYTTLLGAGFADQWRRIYHQGVAYCWSVAQFLQTSDMRSWAVTSVAEVCRDARIRLAFAEYILEPVALREVFGWSAGNEAQDRPSHLLLQVNGFAGLRAMAALNLYDADEYGVREGLETLCQRLVEQSGARVLRHCRVTRIFQDKSPTVAQDLPCWRLELDKDMPTLDLCFDAVVIACAQPPSIADLDMSRIEHPLREAARGIAPVESVHPSQLSDRAMQNANAAQMISMNDSSSQSETNEASLINTTPTTKVAVDRGADESVTRVPTAEGSVANRGQDRRVVAIVVGRLADSVLMQCGYQTEDRFPDLIVLKTPLYVDAKTSTVSCTESLQQRPKILRPAAANELGLVRIDRIAKIDQHTDGRQKAAPRYLYRLLFLATGQCRDVPCLKPDDMCHAEDPTGHESSEASTSQAAPFLNACLRPLFRRDTNTSEESTATDANFEPHGVYVSPFHSFRCYPLRQHADMNKELVTVLGARLLYPAMMKRLAPGLEMMALGARMTCTLLEDHIRWIAPSPAELPRYERILQSPFNAVGWIE</sequence>
<reference evidence="3 4" key="1">
    <citation type="journal article" date="2020" name="J. Phycol.">
        <title>Comparative genome analysis reveals Cyanidiococcus gen. nov., a new extremophilic red algal genus sister to Cyanidioschyzon (Cyanidioschyzonaceae, Rhodophyta).</title>
        <authorList>
            <person name="Liu S.-L."/>
            <person name="Chiang Y.-R."/>
            <person name="Yoon H.S."/>
            <person name="Fu H.-Y."/>
        </authorList>
    </citation>
    <scope>NUCLEOTIDE SEQUENCE [LARGE SCALE GENOMIC DNA]</scope>
    <source>
        <strain evidence="3 4">THAL066</strain>
    </source>
</reference>
<name>A0A7J7IJQ5_9RHOD</name>
<accession>A0A7J7IJQ5</accession>
<dbReference type="SUPFAM" id="SSF51905">
    <property type="entry name" value="FAD/NAD(P)-binding domain"/>
    <property type="match status" value="1"/>
</dbReference>
<dbReference type="AlphaFoldDB" id="A0A7J7IJQ5"/>
<feature type="compositionally biased region" description="Polar residues" evidence="1">
    <location>
        <begin position="367"/>
        <end position="386"/>
    </location>
</feature>
<evidence type="ECO:0000313" key="3">
    <source>
        <dbReference type="EMBL" id="KAF6003258.1"/>
    </source>
</evidence>
<dbReference type="Proteomes" id="UP000530660">
    <property type="component" value="Unassembled WGS sequence"/>
</dbReference>
<evidence type="ECO:0000313" key="4">
    <source>
        <dbReference type="Proteomes" id="UP000530660"/>
    </source>
</evidence>
<keyword evidence="2" id="KW-1133">Transmembrane helix</keyword>
<keyword evidence="2" id="KW-0472">Membrane</keyword>
<organism evidence="3 4">
    <name type="scientific">Cyanidiococcus yangmingshanensis</name>
    <dbReference type="NCBI Taxonomy" id="2690220"/>
    <lineage>
        <taxon>Eukaryota</taxon>
        <taxon>Rhodophyta</taxon>
        <taxon>Bangiophyceae</taxon>
        <taxon>Cyanidiales</taxon>
        <taxon>Cyanidiaceae</taxon>
        <taxon>Cyanidiococcus</taxon>
    </lineage>
</organism>
<comment type="caution">
    <text evidence="3">The sequence shown here is derived from an EMBL/GenBank/DDBJ whole genome shotgun (WGS) entry which is preliminary data.</text>
</comment>
<dbReference type="InterPro" id="IPR036188">
    <property type="entry name" value="FAD/NAD-bd_sf"/>
</dbReference>
<feature type="compositionally biased region" description="Basic and acidic residues" evidence="1">
    <location>
        <begin position="389"/>
        <end position="398"/>
    </location>
</feature>
<keyword evidence="2" id="KW-0812">Transmembrane</keyword>
<evidence type="ECO:0000256" key="1">
    <source>
        <dbReference type="SAM" id="MobiDB-lite"/>
    </source>
</evidence>
<dbReference type="EMBL" id="VWRR01000007">
    <property type="protein sequence ID" value="KAF6003258.1"/>
    <property type="molecule type" value="Genomic_DNA"/>
</dbReference>
<protein>
    <submittedName>
        <fullName evidence="3">Uncharacterized protein</fullName>
    </submittedName>
</protein>
<proteinExistence type="predicted"/>
<evidence type="ECO:0000256" key="2">
    <source>
        <dbReference type="SAM" id="Phobius"/>
    </source>
</evidence>
<feature type="transmembrane region" description="Helical" evidence="2">
    <location>
        <begin position="94"/>
        <end position="118"/>
    </location>
</feature>
<keyword evidence="4" id="KW-1185">Reference proteome</keyword>
<dbReference type="OrthoDB" id="10436291at2759"/>
<gene>
    <name evidence="3" type="ORF">F1559_002216</name>
</gene>
<feature type="region of interest" description="Disordered" evidence="1">
    <location>
        <begin position="367"/>
        <end position="409"/>
    </location>
</feature>